<dbReference type="AlphaFoldDB" id="A0A5P2G0X5"/>
<evidence type="ECO:0000313" key="1">
    <source>
        <dbReference type="EMBL" id="QES88837.1"/>
    </source>
</evidence>
<proteinExistence type="predicted"/>
<reference evidence="1 2" key="1">
    <citation type="submission" date="2019-09" db="EMBL/GenBank/DDBJ databases">
        <title>Complete genome sequence of Arachidicoccus sp. B3-10 isolated from apple orchard soil.</title>
        <authorList>
            <person name="Kim H.S."/>
            <person name="Han K.-I."/>
            <person name="Suh M.K."/>
            <person name="Lee K.C."/>
            <person name="Eom M.K."/>
            <person name="Kim J.-S."/>
            <person name="Kang S.W."/>
            <person name="Sin Y."/>
            <person name="Lee J.-S."/>
        </authorList>
    </citation>
    <scope>NUCLEOTIDE SEQUENCE [LARGE SCALE GENOMIC DNA]</scope>
    <source>
        <strain evidence="1 2">B3-10</strain>
    </source>
</reference>
<evidence type="ECO:0000313" key="2">
    <source>
        <dbReference type="Proteomes" id="UP000292424"/>
    </source>
</evidence>
<dbReference type="Proteomes" id="UP000292424">
    <property type="component" value="Chromosome"/>
</dbReference>
<dbReference type="KEGG" id="arac:E0W69_009285"/>
<keyword evidence="2" id="KW-1185">Reference proteome</keyword>
<sequence>MPSKRLNLETTENAQAVRLLDIGIEDITERNEKAQIFRSYSVAARFLHTTRKKVEQAAKNTKTLNRRIYDPTTEKTYAVRNYFPKNENQLQK</sequence>
<dbReference type="RefSeq" id="WP_131329785.1">
    <property type="nucleotide sequence ID" value="NZ_CP044016.1"/>
</dbReference>
<name>A0A5P2G0X5_9BACT</name>
<protein>
    <submittedName>
        <fullName evidence="1">Uncharacterized protein</fullName>
    </submittedName>
</protein>
<accession>A0A5P2G0X5</accession>
<dbReference type="EMBL" id="CP044016">
    <property type="protein sequence ID" value="QES88837.1"/>
    <property type="molecule type" value="Genomic_DNA"/>
</dbReference>
<organism evidence="1 2">
    <name type="scientific">Rhizosphaericola mali</name>
    <dbReference type="NCBI Taxonomy" id="2545455"/>
    <lineage>
        <taxon>Bacteria</taxon>
        <taxon>Pseudomonadati</taxon>
        <taxon>Bacteroidota</taxon>
        <taxon>Chitinophagia</taxon>
        <taxon>Chitinophagales</taxon>
        <taxon>Chitinophagaceae</taxon>
        <taxon>Rhizosphaericola</taxon>
    </lineage>
</organism>
<gene>
    <name evidence="1" type="ORF">E0W69_009285</name>
</gene>